<accession>A0ABV0FWA4</accession>
<sequence>MKPADIGAYVDATAQLLQLPIAPEHRPGVLRYFGLASEMAALVNGLPLTVADEPAPAFVPIAPDELP</sequence>
<keyword evidence="2" id="KW-1185">Reference proteome</keyword>
<protein>
    <submittedName>
        <fullName evidence="1">DUF4089 domain-containing protein</fullName>
    </submittedName>
</protein>
<evidence type="ECO:0000313" key="2">
    <source>
        <dbReference type="Proteomes" id="UP001495147"/>
    </source>
</evidence>
<dbReference type="RefSeq" id="WP_347703030.1">
    <property type="nucleotide sequence ID" value="NZ_JBDPZD010000001.1"/>
</dbReference>
<reference evidence="1 2" key="1">
    <citation type="submission" date="2024-05" db="EMBL/GenBank/DDBJ databases">
        <title>Roseateles sp. DJS-2-20 16S ribosomal RNA gene Genome sequencing and assembly.</title>
        <authorList>
            <person name="Woo H."/>
        </authorList>
    </citation>
    <scope>NUCLEOTIDE SEQUENCE [LARGE SCALE GENOMIC DNA]</scope>
    <source>
        <strain evidence="1 2">DJS-2-20</strain>
    </source>
</reference>
<dbReference type="Proteomes" id="UP001495147">
    <property type="component" value="Unassembled WGS sequence"/>
</dbReference>
<dbReference type="InterPro" id="IPR025148">
    <property type="entry name" value="AtzG-like"/>
</dbReference>
<evidence type="ECO:0000313" key="1">
    <source>
        <dbReference type="EMBL" id="MEO3690198.1"/>
    </source>
</evidence>
<comment type="caution">
    <text evidence="1">The sequence shown here is derived from an EMBL/GenBank/DDBJ whole genome shotgun (WGS) entry which is preliminary data.</text>
</comment>
<organism evidence="1 2">
    <name type="scientific">Roseateles paludis</name>
    <dbReference type="NCBI Taxonomy" id="3145238"/>
    <lineage>
        <taxon>Bacteria</taxon>
        <taxon>Pseudomonadati</taxon>
        <taxon>Pseudomonadota</taxon>
        <taxon>Betaproteobacteria</taxon>
        <taxon>Burkholderiales</taxon>
        <taxon>Sphaerotilaceae</taxon>
        <taxon>Roseateles</taxon>
    </lineage>
</organism>
<dbReference type="EMBL" id="JBDPZD010000001">
    <property type="protein sequence ID" value="MEO3690198.1"/>
    <property type="molecule type" value="Genomic_DNA"/>
</dbReference>
<name>A0ABV0FWA4_9BURK</name>
<proteinExistence type="predicted"/>
<dbReference type="Pfam" id="PF13318">
    <property type="entry name" value="AtzG-like"/>
    <property type="match status" value="1"/>
</dbReference>
<gene>
    <name evidence="1" type="ORF">ABDJ85_01900</name>
</gene>